<feature type="non-terminal residue" evidence="1">
    <location>
        <position position="1"/>
    </location>
</feature>
<proteinExistence type="predicted"/>
<dbReference type="RefSeq" id="WP_225415479.1">
    <property type="nucleotide sequence ID" value="NZ_QGHP01000059.1"/>
</dbReference>
<evidence type="ECO:0000313" key="1">
    <source>
        <dbReference type="EMBL" id="PWT39683.1"/>
    </source>
</evidence>
<dbReference type="EMBL" id="QGHT01000072">
    <property type="protein sequence ID" value="PWT39683.1"/>
    <property type="molecule type" value="Genomic_DNA"/>
</dbReference>
<comment type="caution">
    <text evidence="1">The sequence shown here is derived from an EMBL/GenBank/DDBJ whole genome shotgun (WGS) entry which is preliminary data.</text>
</comment>
<evidence type="ECO:0000313" key="2">
    <source>
        <dbReference type="Proteomes" id="UP000245980"/>
    </source>
</evidence>
<sequence>GDSKCLFFYTKKSGMESPSIPESVYPFYVPPDRRSLFFKIKSANVIFLRIYLSEGLKNAFNAL</sequence>
<reference evidence="1 2" key="1">
    <citation type="journal article" date="2018" name="Front. Microbiol.">
        <title>Comparative Genomics of the Herbivore Gut Symbiont Lactobacillus reuteri Reveals Genetic Diversity and Lifestyle Adaptation.</title>
        <authorList>
            <person name="Zhao J."/>
        </authorList>
    </citation>
    <scope>NUCLEOTIDE SEQUENCE [LARGE SCALE GENOMIC DNA]</scope>
    <source>
        <strain evidence="1 2">LR10</strain>
    </source>
</reference>
<accession>A0A855X9E3</accession>
<dbReference type="Proteomes" id="UP000245980">
    <property type="component" value="Unassembled WGS sequence"/>
</dbReference>
<protein>
    <submittedName>
        <fullName evidence="1">Uncharacterized protein</fullName>
    </submittedName>
</protein>
<name>A0A855X9E3_LIMRT</name>
<gene>
    <name evidence="1" type="ORF">DKZ22_10440</name>
</gene>
<dbReference type="AlphaFoldDB" id="A0A855X9E3"/>
<organism evidence="1 2">
    <name type="scientific">Limosilactobacillus reuteri</name>
    <name type="common">Lactobacillus reuteri</name>
    <dbReference type="NCBI Taxonomy" id="1598"/>
    <lineage>
        <taxon>Bacteria</taxon>
        <taxon>Bacillati</taxon>
        <taxon>Bacillota</taxon>
        <taxon>Bacilli</taxon>
        <taxon>Lactobacillales</taxon>
        <taxon>Lactobacillaceae</taxon>
        <taxon>Limosilactobacillus</taxon>
    </lineage>
</organism>